<evidence type="ECO:0000313" key="1">
    <source>
        <dbReference type="EMBL" id="GMN64095.1"/>
    </source>
</evidence>
<comment type="caution">
    <text evidence="1">The sequence shown here is derived from an EMBL/GenBank/DDBJ whole genome shotgun (WGS) entry which is preliminary data.</text>
</comment>
<dbReference type="Proteomes" id="UP001187192">
    <property type="component" value="Unassembled WGS sequence"/>
</dbReference>
<sequence>MELSWTGLAAPTSPWLRATVSNLLAIVDARRWSSAGLIVNLRDGDRYAFCVKL</sequence>
<evidence type="ECO:0000313" key="2">
    <source>
        <dbReference type="Proteomes" id="UP001187192"/>
    </source>
</evidence>
<keyword evidence="2" id="KW-1185">Reference proteome</keyword>
<organism evidence="1 2">
    <name type="scientific">Ficus carica</name>
    <name type="common">Common fig</name>
    <dbReference type="NCBI Taxonomy" id="3494"/>
    <lineage>
        <taxon>Eukaryota</taxon>
        <taxon>Viridiplantae</taxon>
        <taxon>Streptophyta</taxon>
        <taxon>Embryophyta</taxon>
        <taxon>Tracheophyta</taxon>
        <taxon>Spermatophyta</taxon>
        <taxon>Magnoliopsida</taxon>
        <taxon>eudicotyledons</taxon>
        <taxon>Gunneridae</taxon>
        <taxon>Pentapetalae</taxon>
        <taxon>rosids</taxon>
        <taxon>fabids</taxon>
        <taxon>Rosales</taxon>
        <taxon>Moraceae</taxon>
        <taxon>Ficeae</taxon>
        <taxon>Ficus</taxon>
    </lineage>
</organism>
<proteinExistence type="predicted"/>
<dbReference type="EMBL" id="BTGU01000168">
    <property type="protein sequence ID" value="GMN64095.1"/>
    <property type="molecule type" value="Genomic_DNA"/>
</dbReference>
<reference evidence="1" key="1">
    <citation type="submission" date="2023-07" db="EMBL/GenBank/DDBJ databases">
        <title>draft genome sequence of fig (Ficus carica).</title>
        <authorList>
            <person name="Takahashi T."/>
            <person name="Nishimura K."/>
        </authorList>
    </citation>
    <scope>NUCLEOTIDE SEQUENCE</scope>
</reference>
<gene>
    <name evidence="1" type="ORF">TIFTF001_033177</name>
</gene>
<accession>A0AA88DXY5</accession>
<protein>
    <submittedName>
        <fullName evidence="1">Uncharacterized protein</fullName>
    </submittedName>
</protein>
<dbReference type="AlphaFoldDB" id="A0AA88DXY5"/>
<name>A0AA88DXY5_FICCA</name>